<dbReference type="EMBL" id="CP144098">
    <property type="protein sequence ID" value="WWC85203.1"/>
    <property type="molecule type" value="Genomic_DNA"/>
</dbReference>
<evidence type="ECO:0000313" key="2">
    <source>
        <dbReference type="EMBL" id="WWC85203.1"/>
    </source>
</evidence>
<keyword evidence="3" id="KW-1185">Reference proteome</keyword>
<accession>A0AAX4JJW0</accession>
<organism evidence="2 3">
    <name type="scientific">Kwoniella dendrophila CBS 6074</name>
    <dbReference type="NCBI Taxonomy" id="1295534"/>
    <lineage>
        <taxon>Eukaryota</taxon>
        <taxon>Fungi</taxon>
        <taxon>Dikarya</taxon>
        <taxon>Basidiomycota</taxon>
        <taxon>Agaricomycotina</taxon>
        <taxon>Tremellomycetes</taxon>
        <taxon>Tremellales</taxon>
        <taxon>Cryptococcaceae</taxon>
        <taxon>Kwoniella</taxon>
    </lineage>
</organism>
<sequence>MPKPLNVQGWLTLWVMSLNEVDLALGFLRAYEQAHEMIKSWQTTGIVELSNLTSSSTLQGDFVKEQLTPVFIIAAWR</sequence>
<dbReference type="AlphaFoldDB" id="A0AAX4JJW0"/>
<feature type="signal peptide" evidence="1">
    <location>
        <begin position="1"/>
        <end position="26"/>
    </location>
</feature>
<gene>
    <name evidence="2" type="ORF">L201_000062</name>
</gene>
<dbReference type="RefSeq" id="XP_066071966.1">
    <property type="nucleotide sequence ID" value="XM_066215869.1"/>
</dbReference>
<reference evidence="2 3" key="1">
    <citation type="submission" date="2024-01" db="EMBL/GenBank/DDBJ databases">
        <title>Comparative genomics of Cryptococcus and Kwoniella reveals pathogenesis evolution and contrasting modes of karyotype evolution via chromosome fusion or intercentromeric recombination.</title>
        <authorList>
            <person name="Coelho M.A."/>
            <person name="David-Palma M."/>
            <person name="Shea T."/>
            <person name="Bowers K."/>
            <person name="McGinley-Smith S."/>
            <person name="Mohammad A.W."/>
            <person name="Gnirke A."/>
            <person name="Yurkov A.M."/>
            <person name="Nowrousian M."/>
            <person name="Sun S."/>
            <person name="Cuomo C.A."/>
            <person name="Heitman J."/>
        </authorList>
    </citation>
    <scope>NUCLEOTIDE SEQUENCE [LARGE SCALE GENOMIC DNA]</scope>
    <source>
        <strain evidence="2 3">CBS 6074</strain>
    </source>
</reference>
<proteinExistence type="predicted"/>
<dbReference type="Proteomes" id="UP001355207">
    <property type="component" value="Chromosome 1"/>
</dbReference>
<feature type="chain" id="PRO_5043489404" evidence="1">
    <location>
        <begin position="27"/>
        <end position="77"/>
    </location>
</feature>
<name>A0AAX4JJW0_9TREE</name>
<evidence type="ECO:0000313" key="3">
    <source>
        <dbReference type="Proteomes" id="UP001355207"/>
    </source>
</evidence>
<keyword evidence="1" id="KW-0732">Signal</keyword>
<evidence type="ECO:0000256" key="1">
    <source>
        <dbReference type="SAM" id="SignalP"/>
    </source>
</evidence>
<protein>
    <submittedName>
        <fullName evidence="2">Uncharacterized protein</fullName>
    </submittedName>
</protein>
<dbReference type="GeneID" id="91090734"/>